<comment type="caution">
    <text evidence="1">The sequence shown here is derived from an EMBL/GenBank/DDBJ whole genome shotgun (WGS) entry which is preliminary data.</text>
</comment>
<organism evidence="1 2">
    <name type="scientific">Legionella lytica</name>
    <dbReference type="NCBI Taxonomy" id="96232"/>
    <lineage>
        <taxon>Bacteria</taxon>
        <taxon>Pseudomonadati</taxon>
        <taxon>Pseudomonadota</taxon>
        <taxon>Gammaproteobacteria</taxon>
        <taxon>Legionellales</taxon>
        <taxon>Legionellaceae</taxon>
        <taxon>Legionella</taxon>
    </lineage>
</organism>
<accession>A0ABW8DAC7</accession>
<sequence>MICKFNMQSTKLGFSLNDYGLLDVRIGALLPRLDVDARLKKALSEFLEHYREFYQRINIIVDAMGAEDILIADKPREVEQERISPYRS</sequence>
<protein>
    <submittedName>
        <fullName evidence="1">Uncharacterized protein</fullName>
    </submittedName>
</protein>
<name>A0ABW8DAC7_9GAMM</name>
<evidence type="ECO:0000313" key="2">
    <source>
        <dbReference type="Proteomes" id="UP001615550"/>
    </source>
</evidence>
<dbReference type="RefSeq" id="WP_400187058.1">
    <property type="nucleotide sequence ID" value="NZ_JBGORX010000001.1"/>
</dbReference>
<gene>
    <name evidence="1" type="ORF">ACD661_06730</name>
</gene>
<proteinExistence type="predicted"/>
<keyword evidence="2" id="KW-1185">Reference proteome</keyword>
<reference evidence="1 2" key="1">
    <citation type="submission" date="2024-08" db="EMBL/GenBank/DDBJ databases">
        <title>Draft Genome Sequence of Legionella lytica strain DSB2004, Isolated From a Fire Sprinkler System.</title>
        <authorList>
            <person name="Everhart A.D."/>
            <person name="Kidane D.T."/>
            <person name="Farone A.L."/>
            <person name="Farone M.B."/>
        </authorList>
    </citation>
    <scope>NUCLEOTIDE SEQUENCE [LARGE SCALE GENOMIC DNA]</scope>
    <source>
        <strain evidence="1 2">DSB2004</strain>
    </source>
</reference>
<dbReference type="Proteomes" id="UP001615550">
    <property type="component" value="Unassembled WGS sequence"/>
</dbReference>
<evidence type="ECO:0000313" key="1">
    <source>
        <dbReference type="EMBL" id="MFJ1268245.1"/>
    </source>
</evidence>
<dbReference type="EMBL" id="JBGORX010000001">
    <property type="protein sequence ID" value="MFJ1268245.1"/>
    <property type="molecule type" value="Genomic_DNA"/>
</dbReference>